<comment type="caution">
    <text evidence="4">The sequence shown here is derived from an EMBL/GenBank/DDBJ whole genome shotgun (WGS) entry which is preliminary data.</text>
</comment>
<evidence type="ECO:0000313" key="5">
    <source>
        <dbReference type="Proteomes" id="UP000824120"/>
    </source>
</evidence>
<evidence type="ECO:0000256" key="2">
    <source>
        <dbReference type="SAM" id="MobiDB-lite"/>
    </source>
</evidence>
<dbReference type="PROSITE" id="PS50158">
    <property type="entry name" value="ZF_CCHC"/>
    <property type="match status" value="1"/>
</dbReference>
<dbReference type="EMBL" id="JACXVP010000012">
    <property type="protein sequence ID" value="KAG5573799.1"/>
    <property type="molecule type" value="Genomic_DNA"/>
</dbReference>
<reference evidence="4 5" key="1">
    <citation type="submission" date="2020-09" db="EMBL/GenBank/DDBJ databases">
        <title>De no assembly of potato wild relative species, Solanum commersonii.</title>
        <authorList>
            <person name="Cho K."/>
        </authorList>
    </citation>
    <scope>NUCLEOTIDE SEQUENCE [LARGE SCALE GENOMIC DNA]</scope>
    <source>
        <strain evidence="4">LZ3.2</strain>
        <tissue evidence="4">Leaf</tissue>
    </source>
</reference>
<dbReference type="AlphaFoldDB" id="A0A9J5WEP2"/>
<feature type="domain" description="CCHC-type" evidence="3">
    <location>
        <begin position="52"/>
        <end position="65"/>
    </location>
</feature>
<evidence type="ECO:0000259" key="3">
    <source>
        <dbReference type="PROSITE" id="PS50158"/>
    </source>
</evidence>
<keyword evidence="1" id="KW-0863">Zinc-finger</keyword>
<accession>A0A9J5WEP2</accession>
<dbReference type="PANTHER" id="PTHR34222:SF79">
    <property type="entry name" value="RETROVIRUS-RELATED POL POLYPROTEIN FROM TRANSPOSON TNT 1-94"/>
    <property type="match status" value="1"/>
</dbReference>
<keyword evidence="1" id="KW-0479">Metal-binding</keyword>
<evidence type="ECO:0000256" key="1">
    <source>
        <dbReference type="PROSITE-ProRule" id="PRU00047"/>
    </source>
</evidence>
<dbReference type="Proteomes" id="UP000824120">
    <property type="component" value="Chromosome 12"/>
</dbReference>
<name>A0A9J5WEP2_SOLCO</name>
<feature type="compositionally biased region" description="Polar residues" evidence="2">
    <location>
        <begin position="8"/>
        <end position="29"/>
    </location>
</feature>
<keyword evidence="5" id="KW-1185">Reference proteome</keyword>
<dbReference type="PANTHER" id="PTHR34222">
    <property type="entry name" value="GAG_PRE-INTEGRS DOMAIN-CONTAINING PROTEIN"/>
    <property type="match status" value="1"/>
</dbReference>
<gene>
    <name evidence="4" type="ORF">H5410_063565</name>
</gene>
<organism evidence="4 5">
    <name type="scientific">Solanum commersonii</name>
    <name type="common">Commerson's wild potato</name>
    <name type="synonym">Commerson's nightshade</name>
    <dbReference type="NCBI Taxonomy" id="4109"/>
    <lineage>
        <taxon>Eukaryota</taxon>
        <taxon>Viridiplantae</taxon>
        <taxon>Streptophyta</taxon>
        <taxon>Embryophyta</taxon>
        <taxon>Tracheophyta</taxon>
        <taxon>Spermatophyta</taxon>
        <taxon>Magnoliopsida</taxon>
        <taxon>eudicotyledons</taxon>
        <taxon>Gunneridae</taxon>
        <taxon>Pentapetalae</taxon>
        <taxon>asterids</taxon>
        <taxon>lamiids</taxon>
        <taxon>Solanales</taxon>
        <taxon>Solanaceae</taxon>
        <taxon>Solanoideae</taxon>
        <taxon>Solaneae</taxon>
        <taxon>Solanum</taxon>
    </lineage>
</organism>
<protein>
    <recommendedName>
        <fullName evidence="3">CCHC-type domain-containing protein</fullName>
    </recommendedName>
</protein>
<evidence type="ECO:0000313" key="4">
    <source>
        <dbReference type="EMBL" id="KAG5573799.1"/>
    </source>
</evidence>
<dbReference type="GO" id="GO:0003676">
    <property type="term" value="F:nucleic acid binding"/>
    <property type="evidence" value="ECO:0007669"/>
    <property type="project" value="InterPro"/>
</dbReference>
<sequence length="158" mass="17914">MNQHRGRQPQQFTGNTFRSGNTYPRNDNSQKPQKQFQKFKGKKGKYDPNANCTHCGKNGHLKLNCYRLIGFPEDFQFTNEKGSHGQIRGNAVVNTEEAEAGSNAHAINQHFTQDQINFLFQNGKELLQAFTQMKVEDKTNFSNASEINANAVAVQFLM</sequence>
<dbReference type="GO" id="GO:0008270">
    <property type="term" value="F:zinc ion binding"/>
    <property type="evidence" value="ECO:0007669"/>
    <property type="project" value="UniProtKB-KW"/>
</dbReference>
<dbReference type="OrthoDB" id="1305802at2759"/>
<keyword evidence="1" id="KW-0862">Zinc</keyword>
<feature type="region of interest" description="Disordered" evidence="2">
    <location>
        <begin position="1"/>
        <end position="44"/>
    </location>
</feature>
<dbReference type="InterPro" id="IPR001878">
    <property type="entry name" value="Znf_CCHC"/>
</dbReference>
<proteinExistence type="predicted"/>